<evidence type="ECO:0000313" key="8">
    <source>
        <dbReference type="EMBL" id="KNC31194.1"/>
    </source>
</evidence>
<comment type="similarity">
    <text evidence="2">Belongs to the APH-1 family.</text>
</comment>
<dbReference type="GO" id="GO:0016020">
    <property type="term" value="C:membrane"/>
    <property type="evidence" value="ECO:0007669"/>
    <property type="project" value="UniProtKB-SubCell"/>
</dbReference>
<comment type="caution">
    <text evidence="8">The sequence shown here is derived from an EMBL/GenBank/DDBJ whole genome shotgun (WGS) entry which is preliminary data.</text>
</comment>
<evidence type="ECO:0000256" key="4">
    <source>
        <dbReference type="ARBA" id="ARBA00022976"/>
    </source>
</evidence>
<dbReference type="Pfam" id="PF06105">
    <property type="entry name" value="Aph-1"/>
    <property type="match status" value="1"/>
</dbReference>
<accession>A0A0L0CI69</accession>
<dbReference type="OrthoDB" id="6507463at2759"/>
<evidence type="ECO:0000256" key="2">
    <source>
        <dbReference type="ARBA" id="ARBA00005577"/>
    </source>
</evidence>
<name>A0A0L0CI69_LUCCU</name>
<feature type="transmembrane region" description="Helical" evidence="7">
    <location>
        <begin position="32"/>
        <end position="56"/>
    </location>
</feature>
<evidence type="ECO:0000256" key="1">
    <source>
        <dbReference type="ARBA" id="ARBA00004141"/>
    </source>
</evidence>
<gene>
    <name evidence="8" type="ORF">FF38_14322</name>
</gene>
<dbReference type="EMBL" id="JRES01000438">
    <property type="protein sequence ID" value="KNC31194.1"/>
    <property type="molecule type" value="Genomic_DNA"/>
</dbReference>
<dbReference type="OMA" id="DTNNYLH"/>
<protein>
    <submittedName>
        <fullName evidence="8">Gamma-secretase subunit Aph-1</fullName>
    </submittedName>
</protein>
<dbReference type="GO" id="GO:0016485">
    <property type="term" value="P:protein processing"/>
    <property type="evidence" value="ECO:0007669"/>
    <property type="project" value="InterPro"/>
</dbReference>
<keyword evidence="5 7" id="KW-1133">Transmembrane helix</keyword>
<reference evidence="8 9" key="1">
    <citation type="journal article" date="2015" name="Nat. Commun.">
        <title>Lucilia cuprina genome unlocks parasitic fly biology to underpin future interventions.</title>
        <authorList>
            <person name="Anstead C.A."/>
            <person name="Korhonen P.K."/>
            <person name="Young N.D."/>
            <person name="Hall R.S."/>
            <person name="Jex A.R."/>
            <person name="Murali S.C."/>
            <person name="Hughes D.S."/>
            <person name="Lee S.F."/>
            <person name="Perry T."/>
            <person name="Stroehlein A.J."/>
            <person name="Ansell B.R."/>
            <person name="Breugelmans B."/>
            <person name="Hofmann A."/>
            <person name="Qu J."/>
            <person name="Dugan S."/>
            <person name="Lee S.L."/>
            <person name="Chao H."/>
            <person name="Dinh H."/>
            <person name="Han Y."/>
            <person name="Doddapaneni H.V."/>
            <person name="Worley K.C."/>
            <person name="Muzny D.M."/>
            <person name="Ioannidis P."/>
            <person name="Waterhouse R.M."/>
            <person name="Zdobnov E.M."/>
            <person name="James P.J."/>
            <person name="Bagnall N.H."/>
            <person name="Kotze A.C."/>
            <person name="Gibbs R.A."/>
            <person name="Richards S."/>
            <person name="Batterham P."/>
            <person name="Gasser R.B."/>
        </authorList>
    </citation>
    <scope>NUCLEOTIDE SEQUENCE [LARGE SCALE GENOMIC DNA]</scope>
    <source>
        <strain evidence="8 9">LS</strain>
        <tissue evidence="8">Full body</tissue>
    </source>
</reference>
<organism evidence="8 9">
    <name type="scientific">Lucilia cuprina</name>
    <name type="common">Green bottle fly</name>
    <name type="synonym">Australian sheep blowfly</name>
    <dbReference type="NCBI Taxonomy" id="7375"/>
    <lineage>
        <taxon>Eukaryota</taxon>
        <taxon>Metazoa</taxon>
        <taxon>Ecdysozoa</taxon>
        <taxon>Arthropoda</taxon>
        <taxon>Hexapoda</taxon>
        <taxon>Insecta</taxon>
        <taxon>Pterygota</taxon>
        <taxon>Neoptera</taxon>
        <taxon>Endopterygota</taxon>
        <taxon>Diptera</taxon>
        <taxon>Brachycera</taxon>
        <taxon>Muscomorpha</taxon>
        <taxon>Oestroidea</taxon>
        <taxon>Calliphoridae</taxon>
        <taxon>Luciliinae</taxon>
        <taxon>Lucilia</taxon>
    </lineage>
</organism>
<dbReference type="AlphaFoldDB" id="A0A0L0CI69"/>
<dbReference type="GO" id="GO:0007219">
    <property type="term" value="P:Notch signaling pathway"/>
    <property type="evidence" value="ECO:0007669"/>
    <property type="project" value="UniProtKB-KW"/>
</dbReference>
<evidence type="ECO:0000256" key="5">
    <source>
        <dbReference type="ARBA" id="ARBA00022989"/>
    </source>
</evidence>
<evidence type="ECO:0000256" key="6">
    <source>
        <dbReference type="ARBA" id="ARBA00023136"/>
    </source>
</evidence>
<keyword evidence="6 7" id="KW-0472">Membrane</keyword>
<evidence type="ECO:0000313" key="9">
    <source>
        <dbReference type="Proteomes" id="UP000037069"/>
    </source>
</evidence>
<feature type="transmembrane region" description="Helical" evidence="7">
    <location>
        <begin position="106"/>
        <end position="126"/>
    </location>
</feature>
<comment type="subcellular location">
    <subcellularLocation>
        <location evidence="1">Membrane</location>
        <topology evidence="1">Multi-pass membrane protein</topology>
    </subcellularLocation>
</comment>
<sequence length="239" mass="26656">MTLPEFFGCSMIAFGPPLALFIFTIAKNPIRVIILVVAAFFWLLSLLTSSLFWYVVIPLRHILAFGTIFSVLFQEYFRYLLYLLLRKFEEGLEAVADDRRLLENKHILAYVSGFGFGIISAMFALVNVLADLTGPGTLGLNGGTESFFMVSAAQALSICLLHVFWGVIFFNAFDTTNYIHIVYVVGSHLFVSLITLLNTQQLYAASLSINFTVTIVTAVLAFRVAGGTIRSFKRFITCQ</sequence>
<proteinExistence type="inferred from homology"/>
<dbReference type="Proteomes" id="UP000037069">
    <property type="component" value="Unassembled WGS sequence"/>
</dbReference>
<feature type="transmembrane region" description="Helical" evidence="7">
    <location>
        <begin position="146"/>
        <end position="170"/>
    </location>
</feature>
<dbReference type="InterPro" id="IPR009294">
    <property type="entry name" value="Aph-1"/>
</dbReference>
<keyword evidence="4" id="KW-0914">Notch signaling pathway</keyword>
<evidence type="ECO:0000256" key="3">
    <source>
        <dbReference type="ARBA" id="ARBA00022692"/>
    </source>
</evidence>
<feature type="transmembrane region" description="Helical" evidence="7">
    <location>
        <begin position="177"/>
        <end position="197"/>
    </location>
</feature>
<keyword evidence="3 7" id="KW-0812">Transmembrane</keyword>
<feature type="transmembrane region" description="Helical" evidence="7">
    <location>
        <begin position="62"/>
        <end position="85"/>
    </location>
</feature>
<dbReference type="PANTHER" id="PTHR12889">
    <property type="entry name" value="GAMMA-SECRETASE SUBUNIT APH-1"/>
    <property type="match status" value="1"/>
</dbReference>
<evidence type="ECO:0000256" key="7">
    <source>
        <dbReference type="SAM" id="Phobius"/>
    </source>
</evidence>
<dbReference type="STRING" id="7375.A0A0L0CI69"/>
<keyword evidence="9" id="KW-1185">Reference proteome</keyword>
<feature type="transmembrane region" description="Helical" evidence="7">
    <location>
        <begin position="203"/>
        <end position="225"/>
    </location>
</feature>
<feature type="transmembrane region" description="Helical" evidence="7">
    <location>
        <begin position="6"/>
        <end position="25"/>
    </location>
</feature>